<dbReference type="EMBL" id="FPAS01000001">
    <property type="protein sequence ID" value="SFT55260.1"/>
    <property type="molecule type" value="Genomic_DNA"/>
</dbReference>
<sequence length="457" mass="54100">MRNAIPFFLFLLTFASYAQNITLKVELYDTDTDSKVKNANLLLSLKNEKIQTSSNAEGFAYFNIQSKEDLISLSIEHYIFKDTLFTSFDKSLKMVHDDTLLLRIDCEFDGLSQEGVTIFSNKLPDTVFGSKELSVADFELIGKNRIILLAYEKKLKKGSQIMLYENGEILSTLRVPNKAEKLIRDFRGNVHIQCAKIMYTVYVDEYDALKLGAIDKSYYFKYISPIVDTLQTKMYFSNYNPDFPAMDYMYVDKIDTTYKHLLNIEDELMMDLYTSEYLWVDVRTKLWAMEMESKTGIDKRIWVGANYFTQSIYYEEIYAPMFMRNDSLFVFDHYKEYMFVLNDDGEKLDSMNIYYHLDERRTGWEKLLLQDHVTGQIYSVYEKMGYTYIKWIDPNTGEALRSQKLHFRYVDKLEIRDNKIYYVYRPFESTQKKFLYEEDLIFDFEAAKVLNGDQVMN</sequence>
<organism evidence="2 3">
    <name type="scientific">Lishizhenia tianjinensis</name>
    <dbReference type="NCBI Taxonomy" id="477690"/>
    <lineage>
        <taxon>Bacteria</taxon>
        <taxon>Pseudomonadati</taxon>
        <taxon>Bacteroidota</taxon>
        <taxon>Flavobacteriia</taxon>
        <taxon>Flavobacteriales</taxon>
        <taxon>Crocinitomicaceae</taxon>
        <taxon>Lishizhenia</taxon>
    </lineage>
</organism>
<evidence type="ECO:0000256" key="1">
    <source>
        <dbReference type="SAM" id="SignalP"/>
    </source>
</evidence>
<evidence type="ECO:0008006" key="4">
    <source>
        <dbReference type="Google" id="ProtNLM"/>
    </source>
</evidence>
<name>A0A1I6YXI9_9FLAO</name>
<dbReference type="RefSeq" id="WP_090247471.1">
    <property type="nucleotide sequence ID" value="NZ_FPAS01000001.1"/>
</dbReference>
<keyword evidence="1" id="KW-0732">Signal</keyword>
<dbReference type="OrthoDB" id="1466942at2"/>
<dbReference type="Proteomes" id="UP000236454">
    <property type="component" value="Unassembled WGS sequence"/>
</dbReference>
<protein>
    <recommendedName>
        <fullName evidence="4">CarboxypepD_reg-like domain-containing protein</fullName>
    </recommendedName>
</protein>
<feature type="chain" id="PRO_5014873725" description="CarboxypepD_reg-like domain-containing protein" evidence="1">
    <location>
        <begin position="19"/>
        <end position="457"/>
    </location>
</feature>
<keyword evidence="3" id="KW-1185">Reference proteome</keyword>
<evidence type="ECO:0000313" key="2">
    <source>
        <dbReference type="EMBL" id="SFT55260.1"/>
    </source>
</evidence>
<gene>
    <name evidence="2" type="ORF">SAMN05216474_1273</name>
</gene>
<evidence type="ECO:0000313" key="3">
    <source>
        <dbReference type="Proteomes" id="UP000236454"/>
    </source>
</evidence>
<accession>A0A1I6YXI9</accession>
<proteinExistence type="predicted"/>
<reference evidence="2 3" key="1">
    <citation type="submission" date="2016-10" db="EMBL/GenBank/DDBJ databases">
        <authorList>
            <person name="de Groot N.N."/>
        </authorList>
    </citation>
    <scope>NUCLEOTIDE SEQUENCE [LARGE SCALE GENOMIC DNA]</scope>
    <source>
        <strain evidence="2 3">CGMCC 1.7005</strain>
    </source>
</reference>
<feature type="signal peptide" evidence="1">
    <location>
        <begin position="1"/>
        <end position="18"/>
    </location>
</feature>
<dbReference type="AlphaFoldDB" id="A0A1I6YXI9"/>
<dbReference type="STRING" id="477690.SAMN05216474_1273"/>